<dbReference type="Pfam" id="PF10881">
    <property type="entry name" value="DUF2726"/>
    <property type="match status" value="1"/>
</dbReference>
<evidence type="ECO:0000313" key="2">
    <source>
        <dbReference type="EMBL" id="MBC5727437.1"/>
    </source>
</evidence>
<name>A0ABR7HIV5_9FIRM</name>
<dbReference type="Proteomes" id="UP000636755">
    <property type="component" value="Unassembled WGS sequence"/>
</dbReference>
<evidence type="ECO:0000313" key="4">
    <source>
        <dbReference type="Proteomes" id="UP000636755"/>
    </source>
</evidence>
<reference evidence="2 4" key="1">
    <citation type="submission" date="2020-08" db="EMBL/GenBank/DDBJ databases">
        <title>Genome public.</title>
        <authorList>
            <person name="Liu C."/>
            <person name="Sun Q."/>
        </authorList>
    </citation>
    <scope>NUCLEOTIDE SEQUENCE [LARGE SCALE GENOMIC DNA]</scope>
    <source>
        <strain evidence="2 4">NSJ-71</strain>
    </source>
</reference>
<evidence type="ECO:0000313" key="3">
    <source>
        <dbReference type="EMBL" id="MBC5727449.1"/>
    </source>
</evidence>
<dbReference type="RefSeq" id="WP_186934755.1">
    <property type="nucleotide sequence ID" value="NZ_JACOPS010000001.1"/>
</dbReference>
<accession>A0ABR7HIV5</accession>
<keyword evidence="4" id="KW-1185">Reference proteome</keyword>
<sequence>MNNTYNPLPQYKQMQYINTNGFYPYKERKLLTNNEYRFYYNLVQLADKYNLSVQVKMRLADIIEVDKGKITNQEYMSYFGKIKSKHIDFVLTHKYTMQMIAAIELDDKSHQKQNRIERDAFVNNALTAAGIDFIRSYNFNINSLEPIIVYILRKKNIIR</sequence>
<gene>
    <name evidence="2" type="ORF">H8R91_02600</name>
    <name evidence="3" type="ORF">H8R91_02660</name>
</gene>
<protein>
    <submittedName>
        <fullName evidence="2">DUF2726 domain-containing protein</fullName>
    </submittedName>
</protein>
<evidence type="ECO:0000259" key="1">
    <source>
        <dbReference type="Pfam" id="PF10881"/>
    </source>
</evidence>
<comment type="caution">
    <text evidence="2">The sequence shown here is derived from an EMBL/GenBank/DDBJ whole genome shotgun (WGS) entry which is preliminary data.</text>
</comment>
<dbReference type="EMBL" id="JACOPS010000001">
    <property type="protein sequence ID" value="MBC5727437.1"/>
    <property type="molecule type" value="Genomic_DNA"/>
</dbReference>
<dbReference type="InterPro" id="IPR024402">
    <property type="entry name" value="DUF2726"/>
</dbReference>
<dbReference type="EMBL" id="JACOPS010000001">
    <property type="protein sequence ID" value="MBC5727449.1"/>
    <property type="molecule type" value="Genomic_DNA"/>
</dbReference>
<proteinExistence type="predicted"/>
<organism evidence="2 4">
    <name type="scientific">Ruminococcus intestinalis</name>
    <dbReference type="NCBI Taxonomy" id="2763066"/>
    <lineage>
        <taxon>Bacteria</taxon>
        <taxon>Bacillati</taxon>
        <taxon>Bacillota</taxon>
        <taxon>Clostridia</taxon>
        <taxon>Eubacteriales</taxon>
        <taxon>Oscillospiraceae</taxon>
        <taxon>Ruminococcus</taxon>
    </lineage>
</organism>
<dbReference type="Gene3D" id="3.40.960.10">
    <property type="entry name" value="VSR Endonuclease"/>
    <property type="match status" value="1"/>
</dbReference>
<feature type="domain" description="DUF2726" evidence="1">
    <location>
        <begin position="28"/>
        <end position="139"/>
    </location>
</feature>